<evidence type="ECO:0000313" key="5">
    <source>
        <dbReference type="EMBL" id="ACM05735.1"/>
    </source>
</evidence>
<dbReference type="CDD" id="cd18095">
    <property type="entry name" value="SpoU-like_rRNA-MTase"/>
    <property type="match status" value="1"/>
</dbReference>
<comment type="similarity">
    <text evidence="1">Belongs to the class IV-like SAM-binding methyltransferase superfamily. RNA methyltransferase TrmH family.</text>
</comment>
<dbReference type="SUPFAM" id="SSF55315">
    <property type="entry name" value="L30e-like"/>
    <property type="match status" value="1"/>
</dbReference>
<dbReference type="Pfam" id="PF22435">
    <property type="entry name" value="MRM3-like_sub_bind"/>
    <property type="match status" value="1"/>
</dbReference>
<dbReference type="GO" id="GO:0005737">
    <property type="term" value="C:cytoplasm"/>
    <property type="evidence" value="ECO:0007669"/>
    <property type="project" value="UniProtKB-ARBA"/>
</dbReference>
<dbReference type="Gene3D" id="3.30.1330.30">
    <property type="match status" value="1"/>
</dbReference>
<dbReference type="GO" id="GO:0006396">
    <property type="term" value="P:RNA processing"/>
    <property type="evidence" value="ECO:0007669"/>
    <property type="project" value="InterPro"/>
</dbReference>
<dbReference type="InterPro" id="IPR013123">
    <property type="entry name" value="SpoU_subst-bd"/>
</dbReference>
<feature type="domain" description="RNA 2-O ribose methyltransferase substrate binding" evidence="4">
    <location>
        <begin position="32"/>
        <end position="107"/>
    </location>
</feature>
<name>B9KZB6_THERP</name>
<dbReference type="OrthoDB" id="9794400at2"/>
<dbReference type="PANTHER" id="PTHR43191:SF2">
    <property type="entry name" value="RRNA METHYLTRANSFERASE 3, MITOCHONDRIAL"/>
    <property type="match status" value="1"/>
</dbReference>
<keyword evidence="2 5" id="KW-0489">Methyltransferase</keyword>
<dbReference type="InterPro" id="IPR051259">
    <property type="entry name" value="rRNA_Methyltransferase"/>
</dbReference>
<protein>
    <submittedName>
        <fullName evidence="5">Possible 23S rRNA methyltransferase tsnR</fullName>
    </submittedName>
</protein>
<dbReference type="Proteomes" id="UP000000447">
    <property type="component" value="Chromosome"/>
</dbReference>
<organism evidence="5 6">
    <name type="scientific">Thermomicrobium roseum (strain ATCC 27502 / DSM 5159 / P-2)</name>
    <dbReference type="NCBI Taxonomy" id="309801"/>
    <lineage>
        <taxon>Bacteria</taxon>
        <taxon>Pseudomonadati</taxon>
        <taxon>Thermomicrobiota</taxon>
        <taxon>Thermomicrobia</taxon>
        <taxon>Thermomicrobiales</taxon>
        <taxon>Thermomicrobiaceae</taxon>
        <taxon>Thermomicrobium</taxon>
    </lineage>
</organism>
<dbReference type="SUPFAM" id="SSF75217">
    <property type="entry name" value="alpha/beta knot"/>
    <property type="match status" value="1"/>
</dbReference>
<evidence type="ECO:0000256" key="3">
    <source>
        <dbReference type="ARBA" id="ARBA00022679"/>
    </source>
</evidence>
<dbReference type="Pfam" id="PF00588">
    <property type="entry name" value="SpoU_methylase"/>
    <property type="match status" value="1"/>
</dbReference>
<dbReference type="InterPro" id="IPR001537">
    <property type="entry name" value="SpoU_MeTrfase"/>
</dbReference>
<proteinExistence type="inferred from homology"/>
<dbReference type="STRING" id="309801.trd_0830"/>
<keyword evidence="3 5" id="KW-0808">Transferase</keyword>
<sequence>MTTVISSRHHPLVKFARSLRERRVRERERAFLVEGPKTIADAVQAGYRPSHLFYVPTRLDPLEQKVVARAQAVGTRIIAVTERVLHEIAETMTPQAVVAVFPIPSIPFRLPTAEPLFALIVDRLQDPGNLGTLLRSALGAGVHAVLLTPGTVDPFNPKVVRAAAGAHFHLPIATLDPVAIQREFPGLEIVVARPQALRAYDERDWTRASAVVIGSEAHGISAELARLAADEVRIPLRGGVESLNAGVAGSIILFEAARQRRHAERKATTGE</sequence>
<dbReference type="EMBL" id="CP001275">
    <property type="protein sequence ID" value="ACM05735.1"/>
    <property type="molecule type" value="Genomic_DNA"/>
</dbReference>
<evidence type="ECO:0000256" key="2">
    <source>
        <dbReference type="ARBA" id="ARBA00022603"/>
    </source>
</evidence>
<dbReference type="RefSeq" id="WP_012642215.1">
    <property type="nucleotide sequence ID" value="NC_011959.1"/>
</dbReference>
<evidence type="ECO:0000256" key="1">
    <source>
        <dbReference type="ARBA" id="ARBA00007228"/>
    </source>
</evidence>
<reference evidence="5 6" key="1">
    <citation type="journal article" date="2009" name="PLoS ONE">
        <title>Complete genome sequence of the aerobic CO-oxidizing thermophile Thermomicrobium roseum.</title>
        <authorList>
            <person name="Wu D."/>
            <person name="Raymond J."/>
            <person name="Wu M."/>
            <person name="Chatterji S."/>
            <person name="Ren Q."/>
            <person name="Graham J.E."/>
            <person name="Bryant D.A."/>
            <person name="Robb F."/>
            <person name="Colman A."/>
            <person name="Tallon L.J."/>
            <person name="Badger J.H."/>
            <person name="Madupu R."/>
            <person name="Ward N.L."/>
            <person name="Eisen J.A."/>
        </authorList>
    </citation>
    <scope>NUCLEOTIDE SEQUENCE [LARGE SCALE GENOMIC DNA]</scope>
    <source>
        <strain evidence="6">ATCC 27502 / DSM 5159 / P-2</strain>
    </source>
</reference>
<dbReference type="PANTHER" id="PTHR43191">
    <property type="entry name" value="RRNA METHYLTRANSFERASE 3"/>
    <property type="match status" value="1"/>
</dbReference>
<dbReference type="GO" id="GO:0032259">
    <property type="term" value="P:methylation"/>
    <property type="evidence" value="ECO:0007669"/>
    <property type="project" value="UniProtKB-KW"/>
</dbReference>
<dbReference type="InterPro" id="IPR053888">
    <property type="entry name" value="MRM3-like_sub_bind"/>
</dbReference>
<dbReference type="InterPro" id="IPR029064">
    <property type="entry name" value="Ribosomal_eL30-like_sf"/>
</dbReference>
<evidence type="ECO:0000259" key="4">
    <source>
        <dbReference type="SMART" id="SM00967"/>
    </source>
</evidence>
<dbReference type="SMART" id="SM00967">
    <property type="entry name" value="SpoU_sub_bind"/>
    <property type="match status" value="1"/>
</dbReference>
<evidence type="ECO:0000313" key="6">
    <source>
        <dbReference type="Proteomes" id="UP000000447"/>
    </source>
</evidence>
<accession>B9KZB6</accession>
<keyword evidence="6" id="KW-1185">Reference proteome</keyword>
<dbReference type="KEGG" id="tro:trd_0830"/>
<dbReference type="InterPro" id="IPR029026">
    <property type="entry name" value="tRNA_m1G_MTases_N"/>
</dbReference>
<dbReference type="AlphaFoldDB" id="B9KZB6"/>
<dbReference type="GO" id="GO:0003723">
    <property type="term" value="F:RNA binding"/>
    <property type="evidence" value="ECO:0007669"/>
    <property type="project" value="InterPro"/>
</dbReference>
<dbReference type="InterPro" id="IPR029028">
    <property type="entry name" value="Alpha/beta_knot_MTases"/>
</dbReference>
<dbReference type="eggNOG" id="COG0566">
    <property type="taxonomic scope" value="Bacteria"/>
</dbReference>
<dbReference type="GO" id="GO:0008173">
    <property type="term" value="F:RNA methyltransferase activity"/>
    <property type="evidence" value="ECO:0007669"/>
    <property type="project" value="InterPro"/>
</dbReference>
<dbReference type="HOGENOM" id="CLU_021322_3_2_0"/>
<dbReference type="Gene3D" id="3.40.1280.10">
    <property type="match status" value="1"/>
</dbReference>
<gene>
    <name evidence="5" type="ordered locus">trd_0830</name>
</gene>